<dbReference type="NCBIfam" id="NF041045">
    <property type="entry name" value="RsbA_anti_sig"/>
    <property type="match status" value="1"/>
</dbReference>
<dbReference type="Gene3D" id="3.30.565.10">
    <property type="entry name" value="Histidine kinase-like ATPase, C-terminal domain"/>
    <property type="match status" value="1"/>
</dbReference>
<evidence type="ECO:0000313" key="5">
    <source>
        <dbReference type="Proteomes" id="UP000093592"/>
    </source>
</evidence>
<dbReference type="EMBL" id="LZKJ01000173">
    <property type="protein sequence ID" value="OBI41538.1"/>
    <property type="molecule type" value="Genomic_DNA"/>
</dbReference>
<dbReference type="InterPro" id="IPR003594">
    <property type="entry name" value="HATPase_dom"/>
</dbReference>
<evidence type="ECO:0000259" key="3">
    <source>
        <dbReference type="Pfam" id="PF14417"/>
    </source>
</evidence>
<dbReference type="PANTHER" id="PTHR35526">
    <property type="entry name" value="ANTI-SIGMA-F FACTOR RSBW-RELATED"/>
    <property type="match status" value="1"/>
</dbReference>
<dbReference type="OrthoDB" id="4088450at2"/>
<evidence type="ECO:0000256" key="1">
    <source>
        <dbReference type="ARBA" id="ARBA00022527"/>
    </source>
</evidence>
<dbReference type="InterPro" id="IPR047718">
    <property type="entry name" value="RsbA-like_anti_sig"/>
</dbReference>
<feature type="domain" description="MEDS" evidence="3">
    <location>
        <begin position="7"/>
        <end position="151"/>
    </location>
</feature>
<evidence type="ECO:0000259" key="2">
    <source>
        <dbReference type="Pfam" id="PF13581"/>
    </source>
</evidence>
<dbReference type="RefSeq" id="WP_065016054.1">
    <property type="nucleotide sequence ID" value="NZ_LZKJ01000173.1"/>
</dbReference>
<name>A0A1A2YVU6_9MYCO</name>
<reference evidence="5" key="1">
    <citation type="submission" date="2016-06" db="EMBL/GenBank/DDBJ databases">
        <authorList>
            <person name="Sutton G."/>
            <person name="Brinkac L."/>
            <person name="Sanka R."/>
            <person name="Adams M."/>
            <person name="Lau E."/>
            <person name="Sam S."/>
            <person name="Sreng N."/>
            <person name="Him V."/>
            <person name="Kerleguer A."/>
            <person name="Cheng S."/>
        </authorList>
    </citation>
    <scope>NUCLEOTIDE SEQUENCE [LARGE SCALE GENOMIC DNA]</scope>
    <source>
        <strain evidence="5">E861</strain>
    </source>
</reference>
<accession>A0A1A2YVU6</accession>
<comment type="caution">
    <text evidence="4">The sequence shown here is derived from an EMBL/GenBank/DDBJ whole genome shotgun (WGS) entry which is preliminary data.</text>
</comment>
<proteinExistence type="predicted"/>
<keyword evidence="1" id="KW-0808">Transferase</keyword>
<dbReference type="AlphaFoldDB" id="A0A1A2YVU6"/>
<dbReference type="Pfam" id="PF14417">
    <property type="entry name" value="MEDS"/>
    <property type="match status" value="1"/>
</dbReference>
<dbReference type="PANTHER" id="PTHR35526:SF3">
    <property type="entry name" value="ANTI-SIGMA-F FACTOR RSBW"/>
    <property type="match status" value="1"/>
</dbReference>
<sequence>MDHHAFTHPALFYRTAGEYCDCLLPFVSDGLDADHPVLVAVPEPNMTLLQDGLGPAAAHVTMVDMTEAGRNPGRILGELLSGFLERHPDRPVRMIGEPVWPSRSELEYPACVQHEALINHAFTGRDVTLVCPYDVARLESRAVTDARATHPVLWQAGSAAQASSTFAPDAAWAHYNQPLSSHDAAVRYTARQFADLSGARAFAASYGQWFGLASETIADLQLIINELATSSLMQAGACRLALWQNDGHLVCEARDSTHLDDPLAGRRPYDRDTSRGRGLYVVNAVADLVRTHTTTEATTIQAYLRIKGAA</sequence>
<protein>
    <submittedName>
        <fullName evidence="4">Uncharacterized protein</fullName>
    </submittedName>
</protein>
<dbReference type="InterPro" id="IPR025847">
    <property type="entry name" value="MEDS_domain"/>
</dbReference>
<evidence type="ECO:0000313" key="4">
    <source>
        <dbReference type="EMBL" id="OBI41538.1"/>
    </source>
</evidence>
<keyword evidence="1" id="KW-0723">Serine/threonine-protein kinase</keyword>
<dbReference type="InterPro" id="IPR050267">
    <property type="entry name" value="Anti-sigma-factor_SerPK"/>
</dbReference>
<dbReference type="CDD" id="cd16936">
    <property type="entry name" value="HATPase_RsbW-like"/>
    <property type="match status" value="1"/>
</dbReference>
<dbReference type="GO" id="GO:0004674">
    <property type="term" value="F:protein serine/threonine kinase activity"/>
    <property type="evidence" value="ECO:0007669"/>
    <property type="project" value="UniProtKB-KW"/>
</dbReference>
<organism evidence="4 5">
    <name type="scientific">Mycobacterium kyorinense</name>
    <dbReference type="NCBI Taxonomy" id="487514"/>
    <lineage>
        <taxon>Bacteria</taxon>
        <taxon>Bacillati</taxon>
        <taxon>Actinomycetota</taxon>
        <taxon>Actinomycetes</taxon>
        <taxon>Mycobacteriales</taxon>
        <taxon>Mycobacteriaceae</taxon>
        <taxon>Mycobacterium</taxon>
    </lineage>
</organism>
<dbReference type="Proteomes" id="UP000093592">
    <property type="component" value="Unassembled WGS sequence"/>
</dbReference>
<gene>
    <name evidence="4" type="ORF">A5707_07425</name>
</gene>
<dbReference type="InterPro" id="IPR036890">
    <property type="entry name" value="HATPase_C_sf"/>
</dbReference>
<keyword evidence="1" id="KW-0418">Kinase</keyword>
<dbReference type="Pfam" id="PF13581">
    <property type="entry name" value="HATPase_c_2"/>
    <property type="match status" value="1"/>
</dbReference>
<feature type="domain" description="Histidine kinase/HSP90-like ATPase" evidence="2">
    <location>
        <begin position="194"/>
        <end position="302"/>
    </location>
</feature>